<keyword evidence="6" id="KW-0443">Lipid metabolism</keyword>
<feature type="transmembrane region" description="Helical" evidence="12">
    <location>
        <begin position="125"/>
        <end position="142"/>
    </location>
</feature>
<evidence type="ECO:0000256" key="10">
    <source>
        <dbReference type="RuleBase" id="RU003750"/>
    </source>
</evidence>
<protein>
    <submittedName>
        <fullName evidence="13">CDP-diacylglycerol-glycerol-3-phosphate 3-phosphatidyltransferase</fullName>
    </submittedName>
</protein>
<evidence type="ECO:0000256" key="12">
    <source>
        <dbReference type="SAM" id="Phobius"/>
    </source>
</evidence>
<organism evidence="13 14">
    <name type="scientific">Polytolypa hystricis (strain UAMH7299)</name>
    <dbReference type="NCBI Taxonomy" id="1447883"/>
    <lineage>
        <taxon>Eukaryota</taxon>
        <taxon>Fungi</taxon>
        <taxon>Dikarya</taxon>
        <taxon>Ascomycota</taxon>
        <taxon>Pezizomycotina</taxon>
        <taxon>Eurotiomycetes</taxon>
        <taxon>Eurotiomycetidae</taxon>
        <taxon>Onygenales</taxon>
        <taxon>Onygenales incertae sedis</taxon>
        <taxon>Polytolypa</taxon>
    </lineage>
</organism>
<dbReference type="Proteomes" id="UP000224634">
    <property type="component" value="Unassembled WGS sequence"/>
</dbReference>
<keyword evidence="2" id="KW-0444">Lipid biosynthesis</keyword>
<accession>A0A2B7X320</accession>
<dbReference type="InterPro" id="IPR048254">
    <property type="entry name" value="CDP_ALCOHOL_P_TRANSF_CS"/>
</dbReference>
<dbReference type="GO" id="GO:0016020">
    <property type="term" value="C:membrane"/>
    <property type="evidence" value="ECO:0007669"/>
    <property type="project" value="UniProtKB-SubCell"/>
</dbReference>
<gene>
    <name evidence="13" type="ORF">AJ80_08715</name>
</gene>
<feature type="compositionally biased region" description="Polar residues" evidence="11">
    <location>
        <begin position="29"/>
        <end position="39"/>
    </location>
</feature>
<comment type="subcellular location">
    <subcellularLocation>
        <location evidence="1">Membrane</location>
        <topology evidence="1">Multi-pass membrane protein</topology>
    </subcellularLocation>
</comment>
<keyword evidence="5 12" id="KW-1133">Transmembrane helix</keyword>
<dbReference type="STRING" id="1447883.A0A2B7X320"/>
<dbReference type="PANTHER" id="PTHR14269:SF60">
    <property type="entry name" value="CARDIOLIPIN SYNTHASE (CMP-FORMING)"/>
    <property type="match status" value="1"/>
</dbReference>
<dbReference type="GO" id="GO:0043337">
    <property type="term" value="F:cardiolipin synthase (CMP-forming)"/>
    <property type="evidence" value="ECO:0007669"/>
    <property type="project" value="TreeGrafter"/>
</dbReference>
<evidence type="ECO:0000256" key="8">
    <source>
        <dbReference type="ARBA" id="ARBA00023209"/>
    </source>
</evidence>
<evidence type="ECO:0000256" key="9">
    <source>
        <dbReference type="ARBA" id="ARBA00023264"/>
    </source>
</evidence>
<feature type="transmembrane region" description="Helical" evidence="12">
    <location>
        <begin position="228"/>
        <end position="246"/>
    </location>
</feature>
<keyword evidence="7 12" id="KW-0472">Membrane</keyword>
<evidence type="ECO:0000256" key="4">
    <source>
        <dbReference type="ARBA" id="ARBA00022692"/>
    </source>
</evidence>
<sequence>MFLGSIRQESLCTQKRFISTDKEQKQKKNVNNDTPSSATPAKKPLLSRLPIPIKENIYTIPNALTFSRLIAAPLVGYFILNSQHTLALALFACASITDLVDGYIARKFNQQTVVGTIIDPMADKLLMTVGVVCLAVKSAIPLWLAGIILARDVGLAISAIYYRWISLPPPKTMARYWDFSLPSAEVKPTTISKANTALQVLLLGSAMAMPVIPEAIVASWSLQEAMTGLQYLVASTTAWSGLSYVYSKDAVKILTREEIETRAAAKREAAAKNEKQN</sequence>
<evidence type="ECO:0000256" key="6">
    <source>
        <dbReference type="ARBA" id="ARBA00023098"/>
    </source>
</evidence>
<keyword evidence="8" id="KW-0594">Phospholipid biosynthesis</keyword>
<dbReference type="EMBL" id="PDNA01000213">
    <property type="protein sequence ID" value="PGH03250.1"/>
    <property type="molecule type" value="Genomic_DNA"/>
</dbReference>
<proteinExistence type="inferred from homology"/>
<feature type="transmembrane region" description="Helical" evidence="12">
    <location>
        <begin position="200"/>
        <end position="222"/>
    </location>
</feature>
<dbReference type="PROSITE" id="PS00379">
    <property type="entry name" value="CDP_ALCOHOL_P_TRANSF"/>
    <property type="match status" value="1"/>
</dbReference>
<feature type="transmembrane region" description="Helical" evidence="12">
    <location>
        <begin position="57"/>
        <end position="80"/>
    </location>
</feature>
<dbReference type="GO" id="GO:0032049">
    <property type="term" value="P:cardiolipin biosynthetic process"/>
    <property type="evidence" value="ECO:0007669"/>
    <property type="project" value="TreeGrafter"/>
</dbReference>
<dbReference type="FunFam" id="1.20.120.1760:FF:000017">
    <property type="entry name" value="Phosphatidyl synthase"/>
    <property type="match status" value="1"/>
</dbReference>
<dbReference type="Pfam" id="PF01066">
    <property type="entry name" value="CDP-OH_P_transf"/>
    <property type="match status" value="1"/>
</dbReference>
<dbReference type="InterPro" id="IPR043130">
    <property type="entry name" value="CDP-OH_PTrfase_TM_dom"/>
</dbReference>
<evidence type="ECO:0000256" key="3">
    <source>
        <dbReference type="ARBA" id="ARBA00022679"/>
    </source>
</evidence>
<evidence type="ECO:0000256" key="11">
    <source>
        <dbReference type="SAM" id="MobiDB-lite"/>
    </source>
</evidence>
<comment type="similarity">
    <text evidence="10">Belongs to the CDP-alcohol phosphatidyltransferase class-I family.</text>
</comment>
<keyword evidence="9" id="KW-1208">Phospholipid metabolism</keyword>
<name>A0A2B7X320_POLH7</name>
<dbReference type="GO" id="GO:0005739">
    <property type="term" value="C:mitochondrion"/>
    <property type="evidence" value="ECO:0007669"/>
    <property type="project" value="TreeGrafter"/>
</dbReference>
<evidence type="ECO:0000313" key="13">
    <source>
        <dbReference type="EMBL" id="PGH03250.1"/>
    </source>
</evidence>
<dbReference type="Gene3D" id="1.20.120.1760">
    <property type="match status" value="1"/>
</dbReference>
<evidence type="ECO:0000313" key="14">
    <source>
        <dbReference type="Proteomes" id="UP000224634"/>
    </source>
</evidence>
<keyword evidence="4 12" id="KW-0812">Transmembrane</keyword>
<dbReference type="AlphaFoldDB" id="A0A2B7X320"/>
<dbReference type="InterPro" id="IPR000462">
    <property type="entry name" value="CDP-OH_P_trans"/>
</dbReference>
<evidence type="ECO:0000256" key="5">
    <source>
        <dbReference type="ARBA" id="ARBA00022989"/>
    </source>
</evidence>
<keyword evidence="3 10" id="KW-0808">Transferase</keyword>
<keyword evidence="14" id="KW-1185">Reference proteome</keyword>
<evidence type="ECO:0000256" key="2">
    <source>
        <dbReference type="ARBA" id="ARBA00022516"/>
    </source>
</evidence>
<comment type="caution">
    <text evidence="13">The sequence shown here is derived from an EMBL/GenBank/DDBJ whole genome shotgun (WGS) entry which is preliminary data.</text>
</comment>
<evidence type="ECO:0000256" key="1">
    <source>
        <dbReference type="ARBA" id="ARBA00004141"/>
    </source>
</evidence>
<evidence type="ECO:0000256" key="7">
    <source>
        <dbReference type="ARBA" id="ARBA00023136"/>
    </source>
</evidence>
<reference evidence="13 14" key="1">
    <citation type="submission" date="2017-10" db="EMBL/GenBank/DDBJ databases">
        <title>Comparative genomics in systemic dimorphic fungi from Ajellomycetaceae.</title>
        <authorList>
            <person name="Munoz J.F."/>
            <person name="Mcewen J.G."/>
            <person name="Clay O.K."/>
            <person name="Cuomo C.A."/>
        </authorList>
    </citation>
    <scope>NUCLEOTIDE SEQUENCE [LARGE SCALE GENOMIC DNA]</scope>
    <source>
        <strain evidence="13 14">UAMH7299</strain>
    </source>
</reference>
<feature type="transmembrane region" description="Helical" evidence="12">
    <location>
        <begin position="86"/>
        <end position="104"/>
    </location>
</feature>
<dbReference type="InterPro" id="IPR050324">
    <property type="entry name" value="CDP-alcohol_PTase-I"/>
</dbReference>
<dbReference type="PANTHER" id="PTHR14269">
    <property type="entry name" value="CDP-DIACYLGLYCEROL--GLYCEROL-3-PHOSPHATE 3-PHOSPHATIDYLTRANSFERASE-RELATED"/>
    <property type="match status" value="1"/>
</dbReference>
<dbReference type="OrthoDB" id="10020554at2759"/>
<feature type="region of interest" description="Disordered" evidence="11">
    <location>
        <begin position="22"/>
        <end position="43"/>
    </location>
</feature>